<keyword evidence="1" id="KW-1133">Transmembrane helix</keyword>
<proteinExistence type="predicted"/>
<protein>
    <recommendedName>
        <fullName evidence="4">Major facilitator superfamily (MFS) profile domain-containing protein</fullName>
    </recommendedName>
</protein>
<gene>
    <name evidence="2" type="ORF">PCOR1329_LOCUS61554</name>
</gene>
<name>A0ABN9VVC8_9DINO</name>
<comment type="caution">
    <text evidence="2">The sequence shown here is derived from an EMBL/GenBank/DDBJ whole genome shotgun (WGS) entry which is preliminary data.</text>
</comment>
<feature type="transmembrane region" description="Helical" evidence="1">
    <location>
        <begin position="96"/>
        <end position="120"/>
    </location>
</feature>
<keyword evidence="1" id="KW-0472">Membrane</keyword>
<evidence type="ECO:0000313" key="2">
    <source>
        <dbReference type="EMBL" id="CAK0877512.1"/>
    </source>
</evidence>
<reference evidence="2" key="1">
    <citation type="submission" date="2023-10" db="EMBL/GenBank/DDBJ databases">
        <authorList>
            <person name="Chen Y."/>
            <person name="Shah S."/>
            <person name="Dougan E. K."/>
            <person name="Thang M."/>
            <person name="Chan C."/>
        </authorList>
    </citation>
    <scope>NUCLEOTIDE SEQUENCE [LARGE SCALE GENOMIC DNA]</scope>
</reference>
<accession>A0ABN9VVC8</accession>
<keyword evidence="1" id="KW-0812">Transmembrane</keyword>
<keyword evidence="3" id="KW-1185">Reference proteome</keyword>
<evidence type="ECO:0000313" key="3">
    <source>
        <dbReference type="Proteomes" id="UP001189429"/>
    </source>
</evidence>
<sequence>MPSSRNDSRVQHVPQVNVLIVRMRSTLERRARMTRVSRMPARTHSLGNVCLVFDFSGSLWGPPRVHRGKVRGPLTLLEVSVGAPLRAQAQMDRKCAWIWFASVLSSLGAFLFGLDIGYIAPILECASFKRDVAHLRDWGDPGSAISSSEAASHRCTS</sequence>
<evidence type="ECO:0000256" key="1">
    <source>
        <dbReference type="SAM" id="Phobius"/>
    </source>
</evidence>
<dbReference type="EMBL" id="CAUYUJ010017746">
    <property type="protein sequence ID" value="CAK0877512.1"/>
    <property type="molecule type" value="Genomic_DNA"/>
</dbReference>
<organism evidence="2 3">
    <name type="scientific">Prorocentrum cordatum</name>
    <dbReference type="NCBI Taxonomy" id="2364126"/>
    <lineage>
        <taxon>Eukaryota</taxon>
        <taxon>Sar</taxon>
        <taxon>Alveolata</taxon>
        <taxon>Dinophyceae</taxon>
        <taxon>Prorocentrales</taxon>
        <taxon>Prorocentraceae</taxon>
        <taxon>Prorocentrum</taxon>
    </lineage>
</organism>
<evidence type="ECO:0008006" key="4">
    <source>
        <dbReference type="Google" id="ProtNLM"/>
    </source>
</evidence>
<dbReference type="Proteomes" id="UP001189429">
    <property type="component" value="Unassembled WGS sequence"/>
</dbReference>